<name>A0ACC0B9U4_CATRO</name>
<reference evidence="2" key="1">
    <citation type="journal article" date="2023" name="Nat. Plants">
        <title>Single-cell RNA sequencing provides a high-resolution roadmap for understanding the multicellular compartmentation of specialized metabolism.</title>
        <authorList>
            <person name="Sun S."/>
            <person name="Shen X."/>
            <person name="Li Y."/>
            <person name="Li Y."/>
            <person name="Wang S."/>
            <person name="Li R."/>
            <person name="Zhang H."/>
            <person name="Shen G."/>
            <person name="Guo B."/>
            <person name="Wei J."/>
            <person name="Xu J."/>
            <person name="St-Pierre B."/>
            <person name="Chen S."/>
            <person name="Sun C."/>
        </authorList>
    </citation>
    <scope>NUCLEOTIDE SEQUENCE [LARGE SCALE GENOMIC DNA]</scope>
</reference>
<organism evidence="1 2">
    <name type="scientific">Catharanthus roseus</name>
    <name type="common">Madagascar periwinkle</name>
    <name type="synonym">Vinca rosea</name>
    <dbReference type="NCBI Taxonomy" id="4058"/>
    <lineage>
        <taxon>Eukaryota</taxon>
        <taxon>Viridiplantae</taxon>
        <taxon>Streptophyta</taxon>
        <taxon>Embryophyta</taxon>
        <taxon>Tracheophyta</taxon>
        <taxon>Spermatophyta</taxon>
        <taxon>Magnoliopsida</taxon>
        <taxon>eudicotyledons</taxon>
        <taxon>Gunneridae</taxon>
        <taxon>Pentapetalae</taxon>
        <taxon>asterids</taxon>
        <taxon>lamiids</taxon>
        <taxon>Gentianales</taxon>
        <taxon>Apocynaceae</taxon>
        <taxon>Rauvolfioideae</taxon>
        <taxon>Vinceae</taxon>
        <taxon>Catharanthinae</taxon>
        <taxon>Catharanthus</taxon>
    </lineage>
</organism>
<accession>A0ACC0B9U4</accession>
<comment type="caution">
    <text evidence="1">The sequence shown here is derived from an EMBL/GenBank/DDBJ whole genome shotgun (WGS) entry which is preliminary data.</text>
</comment>
<evidence type="ECO:0000313" key="1">
    <source>
        <dbReference type="EMBL" id="KAI5669439.1"/>
    </source>
</evidence>
<dbReference type="Proteomes" id="UP001060085">
    <property type="component" value="Linkage Group LG04"/>
</dbReference>
<protein>
    <submittedName>
        <fullName evidence="1">Uncharacterized protein</fullName>
    </submittedName>
</protein>
<sequence length="232" mass="26559">MEVKRCDGMKKSCSFSKNFILSSSDWSVVLIGLNSSRRLSPLIKERLGLNLDGITFQEIEYILGISKKARRKKDHQARRPGENKLNHVNSAHDLFLYALVAAEMNSGHPSRTLVGSVPIWEKNKLLWNSMWQDTALLHICIYASGRKMEFFICSEILEAISSQLSVLSRCLFLYILHVYYCLTIVGIGLELACFLEEKKQDYDLNLLRIDQRGMVPWTLCSTWHAKGLSERS</sequence>
<keyword evidence="2" id="KW-1185">Reference proteome</keyword>
<proteinExistence type="predicted"/>
<dbReference type="EMBL" id="CM044704">
    <property type="protein sequence ID" value="KAI5669439.1"/>
    <property type="molecule type" value="Genomic_DNA"/>
</dbReference>
<evidence type="ECO:0000313" key="2">
    <source>
        <dbReference type="Proteomes" id="UP001060085"/>
    </source>
</evidence>
<gene>
    <name evidence="1" type="ORF">M9H77_19292</name>
</gene>